<feature type="transmembrane region" description="Helical" evidence="7">
    <location>
        <begin position="12"/>
        <end position="30"/>
    </location>
</feature>
<feature type="transmembrane region" description="Helical" evidence="7">
    <location>
        <begin position="422"/>
        <end position="438"/>
    </location>
</feature>
<feature type="transmembrane region" description="Helical" evidence="7">
    <location>
        <begin position="100"/>
        <end position="122"/>
    </location>
</feature>
<keyword evidence="2" id="KW-0813">Transport</keyword>
<comment type="subcellular location">
    <subcellularLocation>
        <location evidence="1">Cell membrane</location>
        <topology evidence="1">Multi-pass membrane protein</topology>
    </subcellularLocation>
</comment>
<evidence type="ECO:0000256" key="4">
    <source>
        <dbReference type="ARBA" id="ARBA00022692"/>
    </source>
</evidence>
<dbReference type="CDD" id="cd13138">
    <property type="entry name" value="MATE_yoeA_like"/>
    <property type="match status" value="1"/>
</dbReference>
<evidence type="ECO:0000256" key="6">
    <source>
        <dbReference type="ARBA" id="ARBA00023136"/>
    </source>
</evidence>
<evidence type="ECO:0000256" key="3">
    <source>
        <dbReference type="ARBA" id="ARBA00022475"/>
    </source>
</evidence>
<keyword evidence="5 7" id="KW-1133">Transmembrane helix</keyword>
<dbReference type="InterPro" id="IPR052031">
    <property type="entry name" value="Membrane_Transporter-Flippase"/>
</dbReference>
<sequence length="447" mass="49412">MASNRDMTSGSPLTVLINFTVPLLLGNLLQQTYSIVDAVIVGKFLGINSLAAVGAGTSVITLILGFCTGCCCGFGIPMAQKFGAHDYLTLRRYIFISLKISAVMSIMIAIITSLLCSDILGWMKTPEKIMNKAYIYLLITFLGIPFTFFYNLFSSILRAIGDSRTPFLFLALSTLINILLDLLTILLLDWGVTGAAIATVLSQGISALLCYIYIYRKYDILKGSKHDKKFDLRIARQLLYIGIPMGLQVSIIAIGMIMLQSANNSLGTVYIAAYTSAMRIKIFFVCLLESLGIAMATYSGQNYGAGKPERIWLGIKSALKIVIVYVLILNIIVWSFSKELVLLFIDSSEIDVIENAALFIRISAIFFIVLGVSFIFRYTIQGVGYTRLALFSGISEMLARTFVSVFAVPIFKFWAICFGDPIAWTFAVLFLLPAFKFVNRKSLLINN</sequence>
<evidence type="ECO:0000256" key="7">
    <source>
        <dbReference type="SAM" id="Phobius"/>
    </source>
</evidence>
<dbReference type="InterPro" id="IPR048279">
    <property type="entry name" value="MdtK-like"/>
</dbReference>
<dbReference type="NCBIfam" id="TIGR00797">
    <property type="entry name" value="matE"/>
    <property type="match status" value="1"/>
</dbReference>
<evidence type="ECO:0000313" key="9">
    <source>
        <dbReference type="Proteomes" id="UP001320603"/>
    </source>
</evidence>
<evidence type="ECO:0000256" key="2">
    <source>
        <dbReference type="ARBA" id="ARBA00022448"/>
    </source>
</evidence>
<feature type="transmembrane region" description="Helical" evidence="7">
    <location>
        <begin position="194"/>
        <end position="215"/>
    </location>
</feature>
<dbReference type="InterPro" id="IPR002528">
    <property type="entry name" value="MATE_fam"/>
</dbReference>
<dbReference type="Pfam" id="PF01554">
    <property type="entry name" value="MatE"/>
    <property type="match status" value="2"/>
</dbReference>
<dbReference type="EMBL" id="CP146284">
    <property type="protein sequence ID" value="WWV67949.1"/>
    <property type="molecule type" value="Genomic_DNA"/>
</dbReference>
<feature type="transmembrane region" description="Helical" evidence="7">
    <location>
        <begin position="50"/>
        <end position="79"/>
    </location>
</feature>
<dbReference type="Proteomes" id="UP001320603">
    <property type="component" value="Chromosome"/>
</dbReference>
<keyword evidence="4 7" id="KW-0812">Transmembrane</keyword>
<keyword evidence="3" id="KW-1003">Cell membrane</keyword>
<feature type="transmembrane region" description="Helical" evidence="7">
    <location>
        <begin position="165"/>
        <end position="188"/>
    </location>
</feature>
<dbReference type="RefSeq" id="WP_251966915.1">
    <property type="nucleotide sequence ID" value="NZ_CP146284.1"/>
</dbReference>
<feature type="transmembrane region" description="Helical" evidence="7">
    <location>
        <begin position="134"/>
        <end position="153"/>
    </location>
</feature>
<evidence type="ECO:0000256" key="5">
    <source>
        <dbReference type="ARBA" id="ARBA00022989"/>
    </source>
</evidence>
<feature type="transmembrane region" description="Helical" evidence="7">
    <location>
        <begin position="318"/>
        <end position="336"/>
    </location>
</feature>
<keyword evidence="6 7" id="KW-0472">Membrane</keyword>
<feature type="transmembrane region" description="Helical" evidence="7">
    <location>
        <begin position="280"/>
        <end position="298"/>
    </location>
</feature>
<dbReference type="PANTHER" id="PTHR43549:SF3">
    <property type="entry name" value="MULTIDRUG RESISTANCE PROTEIN YPNP-RELATED"/>
    <property type="match status" value="1"/>
</dbReference>
<protein>
    <submittedName>
        <fullName evidence="8">MATE family efflux transporter</fullName>
    </submittedName>
</protein>
<feature type="transmembrane region" description="Helical" evidence="7">
    <location>
        <begin position="356"/>
        <end position="376"/>
    </location>
</feature>
<dbReference type="PANTHER" id="PTHR43549">
    <property type="entry name" value="MULTIDRUG RESISTANCE PROTEIN YPNP-RELATED"/>
    <property type="match status" value="1"/>
</dbReference>
<proteinExistence type="predicted"/>
<dbReference type="PIRSF" id="PIRSF006603">
    <property type="entry name" value="DinF"/>
    <property type="match status" value="1"/>
</dbReference>
<name>A0ABZ2ITB1_9BACT</name>
<organism evidence="8 9">
    <name type="scientific">Parabacteroides absconsus</name>
    <dbReference type="NCBI Taxonomy" id="2951805"/>
    <lineage>
        <taxon>Bacteria</taxon>
        <taxon>Pseudomonadati</taxon>
        <taxon>Bacteroidota</taxon>
        <taxon>Bacteroidia</taxon>
        <taxon>Bacteroidales</taxon>
        <taxon>Tannerellaceae</taxon>
        <taxon>Parabacteroides</taxon>
    </lineage>
</organism>
<accession>A0ABZ2ITB1</accession>
<evidence type="ECO:0000313" key="8">
    <source>
        <dbReference type="EMBL" id="WWV67949.1"/>
    </source>
</evidence>
<reference evidence="8 9" key="1">
    <citation type="submission" date="2024-02" db="EMBL/GenBank/DDBJ databases">
        <title>Whole genome sequencing of Parabacteroides sp. AD58.</title>
        <authorList>
            <person name="Chaplin A.V."/>
            <person name="Pikina A.P."/>
            <person name="Sokolova S.R."/>
            <person name="Korostin D.O."/>
            <person name="Efimov B.A."/>
        </authorList>
    </citation>
    <scope>NUCLEOTIDE SEQUENCE [LARGE SCALE GENOMIC DNA]</scope>
    <source>
        <strain evidence="8 9">AD58</strain>
    </source>
</reference>
<feature type="transmembrane region" description="Helical" evidence="7">
    <location>
        <begin position="397"/>
        <end position="416"/>
    </location>
</feature>
<gene>
    <name evidence="8" type="ORF">NEE14_004945</name>
</gene>
<evidence type="ECO:0000256" key="1">
    <source>
        <dbReference type="ARBA" id="ARBA00004651"/>
    </source>
</evidence>
<feature type="transmembrane region" description="Helical" evidence="7">
    <location>
        <begin position="238"/>
        <end position="260"/>
    </location>
</feature>
<keyword evidence="9" id="KW-1185">Reference proteome</keyword>